<dbReference type="InterPro" id="IPR050555">
    <property type="entry name" value="Bact_Solute-Bind_Prot2"/>
</dbReference>
<evidence type="ECO:0000256" key="1">
    <source>
        <dbReference type="ARBA" id="ARBA00004196"/>
    </source>
</evidence>
<proteinExistence type="inferred from homology"/>
<dbReference type="Pfam" id="PF13407">
    <property type="entry name" value="Peripla_BP_4"/>
    <property type="match status" value="2"/>
</dbReference>
<dbReference type="PROSITE" id="PS51257">
    <property type="entry name" value="PROKAR_LIPOPROTEIN"/>
    <property type="match status" value="1"/>
</dbReference>
<dbReference type="InterPro" id="IPR025997">
    <property type="entry name" value="SBP_2_dom"/>
</dbReference>
<dbReference type="EMBL" id="UINC01119347">
    <property type="protein sequence ID" value="SVC93107.1"/>
    <property type="molecule type" value="Genomic_DNA"/>
</dbReference>
<name>A0A382R7I7_9ZZZZ</name>
<organism evidence="5">
    <name type="scientific">marine metagenome</name>
    <dbReference type="NCBI Taxonomy" id="408172"/>
    <lineage>
        <taxon>unclassified sequences</taxon>
        <taxon>metagenomes</taxon>
        <taxon>ecological metagenomes</taxon>
    </lineage>
</organism>
<dbReference type="AlphaFoldDB" id="A0A382R7I7"/>
<evidence type="ECO:0000256" key="2">
    <source>
        <dbReference type="ARBA" id="ARBA00007639"/>
    </source>
</evidence>
<sequence length="292" mass="31371">MKANRSFHGIVASLSLALILGCTKPAESPEPTGGEGNESKKTGGLLTVGKKENETSEYIILDTLTDQFDRAKAKANAEDTLAKHNDIDAMVGLFAYNPPLILEALKQADKLGKVKVIAFDEDDATLQGIKDGIVHGTVVQNPYMYGYKSIEILSALKAGKKDVIPENKFIDIPARQIRKDNVDEFWADLKAKMAGGEKPAKQDGKPSFAFVSNGVASFWTIAGVGVNKAGADLQVNTEVLMPAEGIPDQKRIIEDLITKGIDGIAVSPIDPVNQTELLNQAAKKTTLITHDS</sequence>
<dbReference type="Gene3D" id="3.40.50.2300">
    <property type="match status" value="3"/>
</dbReference>
<protein>
    <recommendedName>
        <fullName evidence="4">Periplasmic binding protein domain-containing protein</fullName>
    </recommendedName>
</protein>
<dbReference type="GO" id="GO:0030288">
    <property type="term" value="C:outer membrane-bounded periplasmic space"/>
    <property type="evidence" value="ECO:0007669"/>
    <property type="project" value="TreeGrafter"/>
</dbReference>
<feature type="non-terminal residue" evidence="5">
    <location>
        <position position="292"/>
    </location>
</feature>
<evidence type="ECO:0000256" key="3">
    <source>
        <dbReference type="SAM" id="MobiDB-lite"/>
    </source>
</evidence>
<dbReference type="InterPro" id="IPR028082">
    <property type="entry name" value="Peripla_BP_I"/>
</dbReference>
<dbReference type="PANTHER" id="PTHR30036">
    <property type="entry name" value="D-XYLOSE-BINDING PERIPLASMIC PROTEIN"/>
    <property type="match status" value="1"/>
</dbReference>
<dbReference type="PANTHER" id="PTHR30036:SF7">
    <property type="entry name" value="ABC TRANSPORTER PERIPLASMIC-BINDING PROTEIN YPHF"/>
    <property type="match status" value="1"/>
</dbReference>
<comment type="similarity">
    <text evidence="2">Belongs to the bacterial solute-binding protein 2 family.</text>
</comment>
<dbReference type="SUPFAM" id="SSF53822">
    <property type="entry name" value="Periplasmic binding protein-like I"/>
    <property type="match status" value="2"/>
</dbReference>
<feature type="domain" description="Periplasmic binding protein" evidence="4">
    <location>
        <begin position="58"/>
        <end position="161"/>
    </location>
</feature>
<gene>
    <name evidence="5" type="ORF">METZ01_LOCUS345961</name>
</gene>
<reference evidence="5" key="1">
    <citation type="submission" date="2018-05" db="EMBL/GenBank/DDBJ databases">
        <authorList>
            <person name="Lanie J.A."/>
            <person name="Ng W.-L."/>
            <person name="Kazmierczak K.M."/>
            <person name="Andrzejewski T.M."/>
            <person name="Davidsen T.M."/>
            <person name="Wayne K.J."/>
            <person name="Tettelin H."/>
            <person name="Glass J.I."/>
            <person name="Rusch D."/>
            <person name="Podicherti R."/>
            <person name="Tsui H.-C.T."/>
            <person name="Winkler M.E."/>
        </authorList>
    </citation>
    <scope>NUCLEOTIDE SEQUENCE</scope>
</reference>
<evidence type="ECO:0000259" key="4">
    <source>
        <dbReference type="Pfam" id="PF13407"/>
    </source>
</evidence>
<feature type="domain" description="Periplasmic binding protein" evidence="4">
    <location>
        <begin position="213"/>
        <end position="292"/>
    </location>
</feature>
<accession>A0A382R7I7</accession>
<comment type="subcellular location">
    <subcellularLocation>
        <location evidence="1">Cell envelope</location>
    </subcellularLocation>
</comment>
<evidence type="ECO:0000313" key="5">
    <source>
        <dbReference type="EMBL" id="SVC93107.1"/>
    </source>
</evidence>
<dbReference type="GO" id="GO:0030246">
    <property type="term" value="F:carbohydrate binding"/>
    <property type="evidence" value="ECO:0007669"/>
    <property type="project" value="TreeGrafter"/>
</dbReference>
<feature type="region of interest" description="Disordered" evidence="3">
    <location>
        <begin position="25"/>
        <end position="45"/>
    </location>
</feature>